<evidence type="ECO:0000256" key="1">
    <source>
        <dbReference type="ARBA" id="ARBA00022460"/>
    </source>
</evidence>
<dbReference type="GO" id="GO:0042302">
    <property type="term" value="F:structural constituent of cuticle"/>
    <property type="evidence" value="ECO:0007669"/>
    <property type="project" value="UniProtKB-KW"/>
</dbReference>
<dbReference type="EMBL" id="JAWZYT010002828">
    <property type="protein sequence ID" value="KAK4301758.1"/>
    <property type="molecule type" value="Genomic_DNA"/>
</dbReference>
<evidence type="ECO:0000256" key="2">
    <source>
        <dbReference type="SAM" id="MobiDB-lite"/>
    </source>
</evidence>
<dbReference type="AlphaFoldDB" id="A0AAE1TWY9"/>
<dbReference type="PANTHER" id="PTHR12236">
    <property type="entry name" value="STRUCTURAL CONTITUENT OF CUTICLE"/>
    <property type="match status" value="1"/>
</dbReference>
<evidence type="ECO:0000313" key="4">
    <source>
        <dbReference type="EMBL" id="KAK4301758.1"/>
    </source>
</evidence>
<keyword evidence="3" id="KW-0732">Signal</keyword>
<dbReference type="PANTHER" id="PTHR12236:SF79">
    <property type="entry name" value="CUTICULAR PROTEIN 50CB-RELATED"/>
    <property type="match status" value="1"/>
</dbReference>
<feature type="chain" id="PRO_5042150933" evidence="3">
    <location>
        <begin position="18"/>
        <end position="246"/>
    </location>
</feature>
<feature type="region of interest" description="Disordered" evidence="2">
    <location>
        <begin position="72"/>
        <end position="91"/>
    </location>
</feature>
<dbReference type="InterPro" id="IPR051217">
    <property type="entry name" value="Insect_Cuticle_Struc_Prot"/>
</dbReference>
<feature type="region of interest" description="Disordered" evidence="2">
    <location>
        <begin position="139"/>
        <end position="162"/>
    </location>
</feature>
<evidence type="ECO:0000313" key="5">
    <source>
        <dbReference type="Proteomes" id="UP001292094"/>
    </source>
</evidence>
<feature type="signal peptide" evidence="3">
    <location>
        <begin position="1"/>
        <end position="17"/>
    </location>
</feature>
<gene>
    <name evidence="4" type="ORF">Pmani_026110</name>
</gene>
<reference evidence="4" key="1">
    <citation type="submission" date="2023-11" db="EMBL/GenBank/DDBJ databases">
        <title>Genome assemblies of two species of porcelain crab, Petrolisthes cinctipes and Petrolisthes manimaculis (Anomura: Porcellanidae).</title>
        <authorList>
            <person name="Angst P."/>
        </authorList>
    </citation>
    <scope>NUCLEOTIDE SEQUENCE</scope>
    <source>
        <strain evidence="4">PB745_02</strain>
        <tissue evidence="4">Gill</tissue>
    </source>
</reference>
<name>A0AAE1TWY9_9EUCA</name>
<dbReference type="GO" id="GO:0005615">
    <property type="term" value="C:extracellular space"/>
    <property type="evidence" value="ECO:0007669"/>
    <property type="project" value="TreeGrafter"/>
</dbReference>
<evidence type="ECO:0000256" key="3">
    <source>
        <dbReference type="SAM" id="SignalP"/>
    </source>
</evidence>
<dbReference type="GO" id="GO:0031012">
    <property type="term" value="C:extracellular matrix"/>
    <property type="evidence" value="ECO:0007669"/>
    <property type="project" value="TreeGrafter"/>
</dbReference>
<protein>
    <submittedName>
        <fullName evidence="4">Uncharacterized protein</fullName>
    </submittedName>
</protein>
<comment type="caution">
    <text evidence="4">The sequence shown here is derived from an EMBL/GenBank/DDBJ whole genome shotgun (WGS) entry which is preliminary data.</text>
</comment>
<keyword evidence="1" id="KW-0193">Cuticle</keyword>
<proteinExistence type="predicted"/>
<organism evidence="4 5">
    <name type="scientific">Petrolisthes manimaculis</name>
    <dbReference type="NCBI Taxonomy" id="1843537"/>
    <lineage>
        <taxon>Eukaryota</taxon>
        <taxon>Metazoa</taxon>
        <taxon>Ecdysozoa</taxon>
        <taxon>Arthropoda</taxon>
        <taxon>Crustacea</taxon>
        <taxon>Multicrustacea</taxon>
        <taxon>Malacostraca</taxon>
        <taxon>Eumalacostraca</taxon>
        <taxon>Eucarida</taxon>
        <taxon>Decapoda</taxon>
        <taxon>Pleocyemata</taxon>
        <taxon>Anomura</taxon>
        <taxon>Galatheoidea</taxon>
        <taxon>Porcellanidae</taxon>
        <taxon>Petrolisthes</taxon>
    </lineage>
</organism>
<accession>A0AAE1TWY9</accession>
<keyword evidence="5" id="KW-1185">Reference proteome</keyword>
<dbReference type="Proteomes" id="UP001292094">
    <property type="component" value="Unassembled WGS sequence"/>
</dbReference>
<sequence>MFTQTAVLVVLAGLAVAAPADLYNGPGPQSQGSYSPPPTPGYSAPRQGGYNQDQRIPYDFQYGVKDEYAGTDFSQNEESDGEHHVRSLPLPPTIKVDHSKITASFPSSLSPNMFTQTAVLVVLAGLAVAAPADLYNGPGPQSQGSYSPPPTPGYSAPRQGGYNQDQRIPYDFQYGVKDEYAGTDFSQNEESDGEPLIRSSSLVIKCLSKPPPLVSGFGQFTPVTPTKVINPIFKWFPCNTSPYVHR</sequence>
<feature type="region of interest" description="Disordered" evidence="2">
    <location>
        <begin position="27"/>
        <end position="56"/>
    </location>
</feature>